<sequence>MSRKLLKSVIFFSLFSFYYSSTFSQSAVYSFNGDLTELSGTGPDLTTIGAGSGSFVADPLLGGETVYEFTTYHGLTLDLTAAGIDLSQDYSIQFFFRFDDISGYTKIADFKNLTSDEGLYNYDGSTNFWPHSTGSVEFVAGEYAYFAVTRNSTTKEFKGYNNLGTEVLSFTDTNDDAVPDGNNLIHFFIDDTTTGGDETSAGAVYYIKVNDRVLEPNEIVTASSGCGTLTEYYVDADDDGYANGSPVMSYCDLGAEYKLLGELSGTEVDCNDGDPNLTFEGASCDDGDAGTSGDVVDGTCACVGLPASSVPTLSQWGLIILSFLILIFAVQGIRQSYFTLREV</sequence>
<dbReference type="GO" id="GO:0005975">
    <property type="term" value="P:carbohydrate metabolic process"/>
    <property type="evidence" value="ECO:0007669"/>
    <property type="project" value="UniProtKB-ARBA"/>
</dbReference>
<dbReference type="NCBIfam" id="TIGR04174">
    <property type="entry name" value="IPTL_CTERM"/>
    <property type="match status" value="1"/>
</dbReference>
<dbReference type="GO" id="GO:0004553">
    <property type="term" value="F:hydrolase activity, hydrolyzing O-glycosyl compounds"/>
    <property type="evidence" value="ECO:0007669"/>
    <property type="project" value="UniProtKB-ARBA"/>
</dbReference>
<accession>A0AA37SM04</accession>
<proteinExistence type="predicted"/>
<dbReference type="AlphaFoldDB" id="A0AA37SM04"/>
<keyword evidence="1" id="KW-1133">Transmembrane helix</keyword>
<dbReference type="EMBL" id="BSOH01000007">
    <property type="protein sequence ID" value="GLR16906.1"/>
    <property type="molecule type" value="Genomic_DNA"/>
</dbReference>
<feature type="domain" description="IPTL-CTERM protein sorting" evidence="2">
    <location>
        <begin position="309"/>
        <end position="325"/>
    </location>
</feature>
<dbReference type="Proteomes" id="UP001156666">
    <property type="component" value="Unassembled WGS sequence"/>
</dbReference>
<reference evidence="3" key="1">
    <citation type="journal article" date="2014" name="Int. J. Syst. Evol. Microbiol.">
        <title>Complete genome sequence of Corynebacterium casei LMG S-19264T (=DSM 44701T), isolated from a smear-ripened cheese.</title>
        <authorList>
            <consortium name="US DOE Joint Genome Institute (JGI-PGF)"/>
            <person name="Walter F."/>
            <person name="Albersmeier A."/>
            <person name="Kalinowski J."/>
            <person name="Ruckert C."/>
        </authorList>
    </citation>
    <scope>NUCLEOTIDE SEQUENCE</scope>
    <source>
        <strain evidence="3">NBRC 108769</strain>
    </source>
</reference>
<evidence type="ECO:0000259" key="2">
    <source>
        <dbReference type="Pfam" id="PF18203"/>
    </source>
</evidence>
<evidence type="ECO:0000313" key="3">
    <source>
        <dbReference type="EMBL" id="GLR16906.1"/>
    </source>
</evidence>
<reference evidence="3" key="2">
    <citation type="submission" date="2023-01" db="EMBL/GenBank/DDBJ databases">
        <title>Draft genome sequence of Portibacter lacus strain NBRC 108769.</title>
        <authorList>
            <person name="Sun Q."/>
            <person name="Mori K."/>
        </authorList>
    </citation>
    <scope>NUCLEOTIDE SEQUENCE</scope>
    <source>
        <strain evidence="3">NBRC 108769</strain>
    </source>
</reference>
<dbReference type="InterPro" id="IPR026442">
    <property type="entry name" value="IPTL_CTERM"/>
</dbReference>
<comment type="caution">
    <text evidence="3">The sequence shown here is derived from an EMBL/GenBank/DDBJ whole genome shotgun (WGS) entry which is preliminary data.</text>
</comment>
<organism evidence="3 4">
    <name type="scientific">Portibacter lacus</name>
    <dbReference type="NCBI Taxonomy" id="1099794"/>
    <lineage>
        <taxon>Bacteria</taxon>
        <taxon>Pseudomonadati</taxon>
        <taxon>Bacteroidota</taxon>
        <taxon>Saprospiria</taxon>
        <taxon>Saprospirales</taxon>
        <taxon>Haliscomenobacteraceae</taxon>
        <taxon>Portibacter</taxon>
    </lineage>
</organism>
<dbReference type="Pfam" id="PF18203">
    <property type="entry name" value="IPTL-CTERM"/>
    <property type="match status" value="1"/>
</dbReference>
<name>A0AA37SM04_9BACT</name>
<keyword evidence="1" id="KW-0472">Membrane</keyword>
<keyword evidence="1" id="KW-0812">Transmembrane</keyword>
<feature type="transmembrane region" description="Helical" evidence="1">
    <location>
        <begin position="313"/>
        <end position="333"/>
    </location>
</feature>
<evidence type="ECO:0000256" key="1">
    <source>
        <dbReference type="SAM" id="Phobius"/>
    </source>
</evidence>
<dbReference type="InterPro" id="IPR013320">
    <property type="entry name" value="ConA-like_dom_sf"/>
</dbReference>
<keyword evidence="4" id="KW-1185">Reference proteome</keyword>
<evidence type="ECO:0000313" key="4">
    <source>
        <dbReference type="Proteomes" id="UP001156666"/>
    </source>
</evidence>
<dbReference type="SUPFAM" id="SSF49899">
    <property type="entry name" value="Concanavalin A-like lectins/glucanases"/>
    <property type="match status" value="1"/>
</dbReference>
<dbReference type="RefSeq" id="WP_235290914.1">
    <property type="nucleotide sequence ID" value="NZ_BSOH01000007.1"/>
</dbReference>
<protein>
    <recommendedName>
        <fullName evidence="2">IPTL-CTERM protein sorting domain-containing protein</fullName>
    </recommendedName>
</protein>
<gene>
    <name evidence="3" type="ORF">GCM10007940_15210</name>
</gene>